<dbReference type="InterPro" id="IPR050109">
    <property type="entry name" value="HTH-type_TetR-like_transc_reg"/>
</dbReference>
<reference evidence="7" key="1">
    <citation type="journal article" date="2014" name="Int. J. Syst. Evol. Microbiol.">
        <title>Complete genome sequence of Corynebacterium casei LMG S-19264T (=DSM 44701T), isolated from a smear-ripened cheese.</title>
        <authorList>
            <consortium name="US DOE Joint Genome Institute (JGI-PGF)"/>
            <person name="Walter F."/>
            <person name="Albersmeier A."/>
            <person name="Kalinowski J."/>
            <person name="Ruckert C."/>
        </authorList>
    </citation>
    <scope>NUCLEOTIDE SEQUENCE</scope>
    <source>
        <strain evidence="7">VKM Ac-1020</strain>
    </source>
</reference>
<evidence type="ECO:0000256" key="2">
    <source>
        <dbReference type="ARBA" id="ARBA00023125"/>
    </source>
</evidence>
<dbReference type="Gene3D" id="1.10.357.10">
    <property type="entry name" value="Tetracycline Repressor, domain 2"/>
    <property type="match status" value="1"/>
</dbReference>
<dbReference type="PANTHER" id="PTHR30055">
    <property type="entry name" value="HTH-TYPE TRANSCRIPTIONAL REGULATOR RUTR"/>
    <property type="match status" value="1"/>
</dbReference>
<feature type="domain" description="HTH tetR-type" evidence="6">
    <location>
        <begin position="42"/>
        <end position="100"/>
    </location>
</feature>
<proteinExistence type="predicted"/>
<dbReference type="GO" id="GO:0003700">
    <property type="term" value="F:DNA-binding transcription factor activity"/>
    <property type="evidence" value="ECO:0007669"/>
    <property type="project" value="TreeGrafter"/>
</dbReference>
<reference evidence="7" key="2">
    <citation type="submission" date="2023-01" db="EMBL/GenBank/DDBJ databases">
        <authorList>
            <person name="Sun Q."/>
            <person name="Evtushenko L."/>
        </authorList>
    </citation>
    <scope>NUCLEOTIDE SEQUENCE</scope>
    <source>
        <strain evidence="7">VKM Ac-1020</strain>
    </source>
</reference>
<dbReference type="Proteomes" id="UP001142462">
    <property type="component" value="Unassembled WGS sequence"/>
</dbReference>
<feature type="DNA-binding region" description="H-T-H motif" evidence="4">
    <location>
        <begin position="63"/>
        <end position="82"/>
    </location>
</feature>
<keyword evidence="8" id="KW-1185">Reference proteome</keyword>
<gene>
    <name evidence="7" type="ORF">GCM10017576_25300</name>
</gene>
<dbReference type="EMBL" id="BSEJ01000013">
    <property type="protein sequence ID" value="GLJ62400.1"/>
    <property type="molecule type" value="Genomic_DNA"/>
</dbReference>
<keyword evidence="1" id="KW-0805">Transcription regulation</keyword>
<evidence type="ECO:0000313" key="8">
    <source>
        <dbReference type="Proteomes" id="UP001142462"/>
    </source>
</evidence>
<dbReference type="SUPFAM" id="SSF46689">
    <property type="entry name" value="Homeodomain-like"/>
    <property type="match status" value="1"/>
</dbReference>
<protein>
    <recommendedName>
        <fullName evidence="6">HTH tetR-type domain-containing protein</fullName>
    </recommendedName>
</protein>
<dbReference type="GO" id="GO:0000976">
    <property type="term" value="F:transcription cis-regulatory region binding"/>
    <property type="evidence" value="ECO:0007669"/>
    <property type="project" value="TreeGrafter"/>
</dbReference>
<dbReference type="AlphaFoldDB" id="A0A9W6H4I5"/>
<accession>A0A9W6H4I5</accession>
<dbReference type="PANTHER" id="PTHR30055:SF230">
    <property type="entry name" value="TRANSCRIPTIONAL REGULATORY PROTEIN (PROBABLY TETR-FAMILY)-RELATED"/>
    <property type="match status" value="1"/>
</dbReference>
<evidence type="ECO:0000256" key="1">
    <source>
        <dbReference type="ARBA" id="ARBA00023015"/>
    </source>
</evidence>
<dbReference type="Pfam" id="PF16859">
    <property type="entry name" value="TetR_C_11"/>
    <property type="match status" value="1"/>
</dbReference>
<dbReference type="InterPro" id="IPR009057">
    <property type="entry name" value="Homeodomain-like_sf"/>
</dbReference>
<dbReference type="InterPro" id="IPR036271">
    <property type="entry name" value="Tet_transcr_reg_TetR-rel_C_sf"/>
</dbReference>
<dbReference type="Pfam" id="PF00440">
    <property type="entry name" value="TetR_N"/>
    <property type="match status" value="1"/>
</dbReference>
<feature type="region of interest" description="Disordered" evidence="5">
    <location>
        <begin position="1"/>
        <end position="43"/>
    </location>
</feature>
<evidence type="ECO:0000256" key="4">
    <source>
        <dbReference type="PROSITE-ProRule" id="PRU00335"/>
    </source>
</evidence>
<sequence>MSTTAASVQAGAAPSARRAERSGISTEGGGTPARRPGRPRAEGHDARILAAAVELLERGEEVTVSRVVELSGVSRAALYRRWPSMTDLLAAALDVGREAPRIPLGDDLLAALLAAYTTGSAGPGYTEERFRLRLRLAMTDRKLAQAYWRSHVARRRGGVAALLAEGVRRGELRDDLDIDACIDLINGVFYYQFVVRGVNFDDPAAVARCENAVRVAWRGMAADPPAADAAHEEDE</sequence>
<keyword evidence="3" id="KW-0804">Transcription</keyword>
<organism evidence="7 8">
    <name type="scientific">Microbacterium barkeri</name>
    <dbReference type="NCBI Taxonomy" id="33917"/>
    <lineage>
        <taxon>Bacteria</taxon>
        <taxon>Bacillati</taxon>
        <taxon>Actinomycetota</taxon>
        <taxon>Actinomycetes</taxon>
        <taxon>Micrococcales</taxon>
        <taxon>Microbacteriaceae</taxon>
        <taxon>Microbacterium</taxon>
    </lineage>
</organism>
<dbReference type="RefSeq" id="WP_271174094.1">
    <property type="nucleotide sequence ID" value="NZ_BSEJ01000013.1"/>
</dbReference>
<dbReference type="PROSITE" id="PS50977">
    <property type="entry name" value="HTH_TETR_2"/>
    <property type="match status" value="1"/>
</dbReference>
<keyword evidence="2 4" id="KW-0238">DNA-binding</keyword>
<dbReference type="SUPFAM" id="SSF48498">
    <property type="entry name" value="Tetracyclin repressor-like, C-terminal domain"/>
    <property type="match status" value="1"/>
</dbReference>
<feature type="compositionally biased region" description="Low complexity" evidence="5">
    <location>
        <begin position="1"/>
        <end position="16"/>
    </location>
</feature>
<evidence type="ECO:0000259" key="6">
    <source>
        <dbReference type="PROSITE" id="PS50977"/>
    </source>
</evidence>
<comment type="caution">
    <text evidence="7">The sequence shown here is derived from an EMBL/GenBank/DDBJ whole genome shotgun (WGS) entry which is preliminary data.</text>
</comment>
<evidence type="ECO:0000256" key="5">
    <source>
        <dbReference type="SAM" id="MobiDB-lite"/>
    </source>
</evidence>
<dbReference type="InterPro" id="IPR001647">
    <property type="entry name" value="HTH_TetR"/>
</dbReference>
<name>A0A9W6H4I5_9MICO</name>
<evidence type="ECO:0000256" key="3">
    <source>
        <dbReference type="ARBA" id="ARBA00023163"/>
    </source>
</evidence>
<dbReference type="InterPro" id="IPR011075">
    <property type="entry name" value="TetR_C"/>
</dbReference>
<evidence type="ECO:0000313" key="7">
    <source>
        <dbReference type="EMBL" id="GLJ62400.1"/>
    </source>
</evidence>
<dbReference type="Gene3D" id="1.10.10.60">
    <property type="entry name" value="Homeodomain-like"/>
    <property type="match status" value="1"/>
</dbReference>